<reference evidence="5 6" key="1">
    <citation type="journal article" date="2006" name="Nature">
        <title>Insights from the genome of the biotrophic fungal plant pathogen Ustilago maydis.</title>
        <authorList>
            <person name="Kamper J."/>
            <person name="Kahmann R."/>
            <person name="Bolker M."/>
            <person name="Ma L.J."/>
            <person name="Brefort T."/>
            <person name="Saville B.J."/>
            <person name="Banuett F."/>
            <person name="Kronstad J.W."/>
            <person name="Gold S.E."/>
            <person name="Muller O."/>
            <person name="Perlin M.H."/>
            <person name="Wosten H.A."/>
            <person name="de Vries R."/>
            <person name="Ruiz-Herrera J."/>
            <person name="Reynaga-Pena C.G."/>
            <person name="Snetselaar K."/>
            <person name="McCann M."/>
            <person name="Perez-Martin J."/>
            <person name="Feldbrugge M."/>
            <person name="Basse C.W."/>
            <person name="Steinberg G."/>
            <person name="Ibeas J.I."/>
            <person name="Holloman W."/>
            <person name="Guzman P."/>
            <person name="Farman M."/>
            <person name="Stajich J.E."/>
            <person name="Sentandreu R."/>
            <person name="Gonzalez-Prieto J.M."/>
            <person name="Kennell J.C."/>
            <person name="Molina L."/>
            <person name="Schirawski J."/>
            <person name="Mendoza-Mendoza A."/>
            <person name="Greilinger D."/>
            <person name="Munch K."/>
            <person name="Rossel N."/>
            <person name="Scherer M."/>
            <person name="Vranes M."/>
            <person name="Ladendorf O."/>
            <person name="Vincon V."/>
            <person name="Fuchs U."/>
            <person name="Sandrock B."/>
            <person name="Meng S."/>
            <person name="Ho E.C."/>
            <person name="Cahill M.J."/>
            <person name="Boyce K.J."/>
            <person name="Klose J."/>
            <person name="Klosterman S.J."/>
            <person name="Deelstra H.J."/>
            <person name="Ortiz-Castellanos L."/>
            <person name="Li W."/>
            <person name="Sanchez-Alonso P."/>
            <person name="Schreier P.H."/>
            <person name="Hauser-Hahn I."/>
            <person name="Vaupel M."/>
            <person name="Koopmann E."/>
            <person name="Friedrich G."/>
            <person name="Voss H."/>
            <person name="Schluter T."/>
            <person name="Margolis J."/>
            <person name="Platt D."/>
            <person name="Swimmer C."/>
            <person name="Gnirke A."/>
            <person name="Chen F."/>
            <person name="Vysotskaia V."/>
            <person name="Mannhaupt G."/>
            <person name="Guldener U."/>
            <person name="Munsterkotter M."/>
            <person name="Haase D."/>
            <person name="Oesterheld M."/>
            <person name="Mewes H.W."/>
            <person name="Mauceli E.W."/>
            <person name="DeCaprio D."/>
            <person name="Wade C.M."/>
            <person name="Butler J."/>
            <person name="Young S."/>
            <person name="Jaffe D.B."/>
            <person name="Calvo S."/>
            <person name="Nusbaum C."/>
            <person name="Galagan J."/>
            <person name="Birren B.W."/>
        </authorList>
    </citation>
    <scope>NUCLEOTIDE SEQUENCE [LARGE SCALE GENOMIC DNA]</scope>
    <source>
        <strain evidence="6">DSM 14603 / FGSC 9021 / UM521</strain>
    </source>
</reference>
<dbReference type="Proteomes" id="UP000000561">
    <property type="component" value="Chromosome 17"/>
</dbReference>
<dbReference type="Pfam" id="PF10187">
    <property type="entry name" value="FAM192A_Fyv6_N"/>
    <property type="match status" value="1"/>
</dbReference>
<feature type="region of interest" description="Disordered" evidence="3">
    <location>
        <begin position="112"/>
        <end position="210"/>
    </location>
</feature>
<organism evidence="5 6">
    <name type="scientific">Mycosarcoma maydis</name>
    <name type="common">Corn smut fungus</name>
    <name type="synonym">Ustilago maydis</name>
    <dbReference type="NCBI Taxonomy" id="5270"/>
    <lineage>
        <taxon>Eukaryota</taxon>
        <taxon>Fungi</taxon>
        <taxon>Dikarya</taxon>
        <taxon>Basidiomycota</taxon>
        <taxon>Ustilaginomycotina</taxon>
        <taxon>Ustilaginomycetes</taxon>
        <taxon>Ustilaginales</taxon>
        <taxon>Ustilaginaceae</taxon>
        <taxon>Mycosarcoma</taxon>
    </lineage>
</organism>
<evidence type="ECO:0000256" key="2">
    <source>
        <dbReference type="ARBA" id="ARBA00023242"/>
    </source>
</evidence>
<keyword evidence="6" id="KW-1185">Reference proteome</keyword>
<name>A0A0D1BXY2_MYCMD</name>
<dbReference type="GeneID" id="23566693"/>
<evidence type="ECO:0000256" key="1">
    <source>
        <dbReference type="ARBA" id="ARBA00004123"/>
    </source>
</evidence>
<dbReference type="PANTHER" id="PTHR13495:SF0">
    <property type="entry name" value="PSME3-INTERACTING PROTEIN"/>
    <property type="match status" value="1"/>
</dbReference>
<dbReference type="GO" id="GO:0005634">
    <property type="term" value="C:nucleus"/>
    <property type="evidence" value="ECO:0000318"/>
    <property type="project" value="GO_Central"/>
</dbReference>
<proteinExistence type="predicted"/>
<dbReference type="InParanoid" id="A0A0D1BXY2"/>
<dbReference type="AlphaFoldDB" id="A0A0D1BXY2"/>
<dbReference type="InterPro" id="IPR039845">
    <property type="entry name" value="FAM192A"/>
</dbReference>
<protein>
    <recommendedName>
        <fullName evidence="4">FAM192A/Fyv6 N-terminal domain-containing protein</fullName>
    </recommendedName>
</protein>
<feature type="compositionally biased region" description="Low complexity" evidence="3">
    <location>
        <begin position="176"/>
        <end position="199"/>
    </location>
</feature>
<dbReference type="KEGG" id="uma:UMAG_10698"/>
<dbReference type="PANTHER" id="PTHR13495">
    <property type="entry name" value="NEFA-INTERACTING NUCLEAR PROTEIN NIP30"/>
    <property type="match status" value="1"/>
</dbReference>
<dbReference type="EMBL" id="CM003156">
    <property type="protein sequence ID" value="KIS66762.1"/>
    <property type="molecule type" value="Genomic_DNA"/>
</dbReference>
<dbReference type="OrthoDB" id="75720at2759"/>
<dbReference type="RefSeq" id="XP_011391750.1">
    <property type="nucleotide sequence ID" value="XM_011393448.1"/>
</dbReference>
<keyword evidence="2" id="KW-0539">Nucleus</keyword>
<evidence type="ECO:0000313" key="5">
    <source>
        <dbReference type="EMBL" id="KIS66762.1"/>
    </source>
</evidence>
<evidence type="ECO:0000256" key="3">
    <source>
        <dbReference type="SAM" id="MobiDB-lite"/>
    </source>
</evidence>
<dbReference type="STRING" id="237631.A0A0D1BXY2"/>
<dbReference type="InterPro" id="IPR019331">
    <property type="entry name" value="FAM192A/Fyv6_N"/>
</dbReference>
<accession>A0A0D1BXY2</accession>
<comment type="subcellular location">
    <subcellularLocation>
        <location evidence="1">Nucleus</location>
    </subcellularLocation>
</comment>
<evidence type="ECO:0000313" key="6">
    <source>
        <dbReference type="Proteomes" id="UP000000561"/>
    </source>
</evidence>
<evidence type="ECO:0000259" key="4">
    <source>
        <dbReference type="Pfam" id="PF10187"/>
    </source>
</evidence>
<feature type="domain" description="FAM192A/Fyv6 N-terminal" evidence="4">
    <location>
        <begin position="16"/>
        <end position="101"/>
    </location>
</feature>
<gene>
    <name evidence="5" type="ORF">UMAG_10698</name>
</gene>
<feature type="region of interest" description="Disordered" evidence="3">
    <location>
        <begin position="1"/>
        <end position="38"/>
    </location>
</feature>
<dbReference type="VEuPathDB" id="FungiDB:UMAG_10698"/>
<sequence>MIGGNKRVGSRFVSQAELDSARASGNRDSSTEEYDPRSLYERLQAHKQAKDASIEDKFKLSNQFRGIDDAEAEFLAAIEADRKRDELERKRNESKQLELFRLAKSASVATIDQSKIGKHETLHQNPTNAVHTKENHAMQPPKQATLPEPPTTNKKKRKPNSSALLGVVKRKPPVSPASATASAKPTAAPSSTAAQAAPKVTIANDHSDKP</sequence>